<dbReference type="Proteomes" id="UP000295247">
    <property type="component" value="Unassembled WGS sequence"/>
</dbReference>
<keyword evidence="3" id="KW-0408">Iron</keyword>
<proteinExistence type="predicted"/>
<dbReference type="PIRSF" id="PIRSF001435">
    <property type="entry name" value="Nth"/>
    <property type="match status" value="1"/>
</dbReference>
<dbReference type="Gene3D" id="1.10.340.30">
    <property type="entry name" value="Hypothetical protein, domain 2"/>
    <property type="match status" value="1"/>
</dbReference>
<reference evidence="6 7" key="1">
    <citation type="submission" date="2019-03" db="EMBL/GenBank/DDBJ databases">
        <title>Genomic Encyclopedia of Type Strains, Phase IV (KMG-IV): sequencing the most valuable type-strain genomes for metagenomic binning, comparative biology and taxonomic classification.</title>
        <authorList>
            <person name="Goeker M."/>
        </authorList>
    </citation>
    <scope>NUCLEOTIDE SEQUENCE [LARGE SCALE GENOMIC DNA]</scope>
    <source>
        <strain evidence="6 7">DSM 203</strain>
    </source>
</reference>
<dbReference type="Gene3D" id="1.10.1670.10">
    <property type="entry name" value="Helix-hairpin-Helix base-excision DNA repair enzymes (C-terminal)"/>
    <property type="match status" value="1"/>
</dbReference>
<dbReference type="GO" id="GO:0046872">
    <property type="term" value="F:metal ion binding"/>
    <property type="evidence" value="ECO:0007669"/>
    <property type="project" value="UniProtKB-KW"/>
</dbReference>
<evidence type="ECO:0000259" key="5">
    <source>
        <dbReference type="SMART" id="SM00478"/>
    </source>
</evidence>
<feature type="domain" description="HhH-GPD" evidence="5">
    <location>
        <begin position="38"/>
        <end position="195"/>
    </location>
</feature>
<evidence type="ECO:0000256" key="1">
    <source>
        <dbReference type="ARBA" id="ARBA00022485"/>
    </source>
</evidence>
<keyword evidence="2" id="KW-0479">Metal-binding</keyword>
<evidence type="ECO:0000313" key="6">
    <source>
        <dbReference type="EMBL" id="TCW34893.1"/>
    </source>
</evidence>
<dbReference type="InterPro" id="IPR011257">
    <property type="entry name" value="DNA_glycosylase"/>
</dbReference>
<dbReference type="AlphaFoldDB" id="A0A4R4A7Q4"/>
<dbReference type="GO" id="GO:0051539">
    <property type="term" value="F:4 iron, 4 sulfur cluster binding"/>
    <property type="evidence" value="ECO:0007669"/>
    <property type="project" value="UniProtKB-KW"/>
</dbReference>
<evidence type="ECO:0000256" key="4">
    <source>
        <dbReference type="ARBA" id="ARBA00023014"/>
    </source>
</evidence>
<dbReference type="GO" id="GO:0006284">
    <property type="term" value="P:base-excision repair"/>
    <property type="evidence" value="ECO:0007669"/>
    <property type="project" value="InterPro"/>
</dbReference>
<accession>A0A4R4A7Q4</accession>
<dbReference type="PANTHER" id="PTHR10359">
    <property type="entry name" value="A/G-SPECIFIC ADENINE GLYCOSYLASE/ENDONUCLEASE III"/>
    <property type="match status" value="1"/>
</dbReference>
<keyword evidence="1" id="KW-0004">4Fe-4S</keyword>
<evidence type="ECO:0000256" key="3">
    <source>
        <dbReference type="ARBA" id="ARBA00023004"/>
    </source>
</evidence>
<dbReference type="CDD" id="cd00056">
    <property type="entry name" value="ENDO3c"/>
    <property type="match status" value="1"/>
</dbReference>
<name>A0A4R4A7Q4_MARGR</name>
<evidence type="ECO:0000313" key="7">
    <source>
        <dbReference type="Proteomes" id="UP000295247"/>
    </source>
</evidence>
<dbReference type="EMBL" id="SMDC01000008">
    <property type="protein sequence ID" value="TCW34893.1"/>
    <property type="molecule type" value="Genomic_DNA"/>
</dbReference>
<evidence type="ECO:0000256" key="2">
    <source>
        <dbReference type="ARBA" id="ARBA00022723"/>
    </source>
</evidence>
<dbReference type="PANTHER" id="PTHR10359:SF19">
    <property type="entry name" value="DNA REPAIR GLYCOSYLASE MJ1434-RELATED"/>
    <property type="match status" value="1"/>
</dbReference>
<dbReference type="InterPro" id="IPR003265">
    <property type="entry name" value="HhH-GPD_domain"/>
</dbReference>
<dbReference type="Pfam" id="PF00730">
    <property type="entry name" value="HhH-GPD"/>
    <property type="match status" value="1"/>
</dbReference>
<dbReference type="SUPFAM" id="SSF48150">
    <property type="entry name" value="DNA-glycosylase"/>
    <property type="match status" value="1"/>
</dbReference>
<dbReference type="InterPro" id="IPR023170">
    <property type="entry name" value="HhH_base_excis_C"/>
</dbReference>
<keyword evidence="4" id="KW-0411">Iron-sulfur</keyword>
<dbReference type="SMART" id="SM00478">
    <property type="entry name" value="ENDO3c"/>
    <property type="match status" value="1"/>
</dbReference>
<gene>
    <name evidence="6" type="ORF">EDC29_10853</name>
</gene>
<sequence length="221" mass="24482">MVAAATPQTVYRTLLAAHGPQGWWPAETPFEVMVGAILTQNTSWRNVERALDQVRAETALNAEALLALDPARLAELLRPSGYYRVKTRRLQGFCKRYHAAGGLEPLAALATPRLREWLLATPGIGPETADDILLYAFARPVFVVDAYTRRLFSRLGLLGGDEDYETIRRWFERALPDDVALLQEYHALIVAHAKHACRARPVCSGCALRACCPSSKPTQVS</sequence>
<dbReference type="GO" id="GO:0003824">
    <property type="term" value="F:catalytic activity"/>
    <property type="evidence" value="ECO:0007669"/>
    <property type="project" value="InterPro"/>
</dbReference>
<comment type="caution">
    <text evidence="6">The sequence shown here is derived from an EMBL/GenBank/DDBJ whole genome shotgun (WGS) entry which is preliminary data.</text>
</comment>
<protein>
    <submittedName>
        <fullName evidence="6">DNA-3-methyladenine glycosylase III</fullName>
    </submittedName>
</protein>
<organism evidence="6 7">
    <name type="scientific">Marichromatium gracile</name>
    <name type="common">Chromatium gracile</name>
    <dbReference type="NCBI Taxonomy" id="1048"/>
    <lineage>
        <taxon>Bacteria</taxon>
        <taxon>Pseudomonadati</taxon>
        <taxon>Pseudomonadota</taxon>
        <taxon>Gammaproteobacteria</taxon>
        <taxon>Chromatiales</taxon>
        <taxon>Chromatiaceae</taxon>
        <taxon>Marichromatium</taxon>
    </lineage>
</organism>
<dbReference type="RefSeq" id="WP_132230023.1">
    <property type="nucleotide sequence ID" value="NZ_NRRH01000013.1"/>
</dbReference>